<dbReference type="OrthoDB" id="8164032at2"/>
<keyword evidence="2" id="KW-1185">Reference proteome</keyword>
<organism evidence="1 2">
    <name type="scientific">Phreatobacter stygius</name>
    <dbReference type="NCBI Taxonomy" id="1940610"/>
    <lineage>
        <taxon>Bacteria</taxon>
        <taxon>Pseudomonadati</taxon>
        <taxon>Pseudomonadota</taxon>
        <taxon>Alphaproteobacteria</taxon>
        <taxon>Hyphomicrobiales</taxon>
        <taxon>Phreatobacteraceae</taxon>
        <taxon>Phreatobacter</taxon>
    </lineage>
</organism>
<evidence type="ECO:0000313" key="2">
    <source>
        <dbReference type="Proteomes" id="UP000298781"/>
    </source>
</evidence>
<dbReference type="Proteomes" id="UP000298781">
    <property type="component" value="Chromosome"/>
</dbReference>
<dbReference type="KEGG" id="pstg:E8M01_03370"/>
<evidence type="ECO:0000313" key="1">
    <source>
        <dbReference type="EMBL" id="QCI63359.1"/>
    </source>
</evidence>
<protein>
    <submittedName>
        <fullName evidence="1">Uncharacterized protein</fullName>
    </submittedName>
</protein>
<reference evidence="1 2" key="1">
    <citation type="submission" date="2019-04" db="EMBL/GenBank/DDBJ databases">
        <title>Phreatobacter aquaticus sp. nov.</title>
        <authorList>
            <person name="Choi A."/>
        </authorList>
    </citation>
    <scope>NUCLEOTIDE SEQUENCE [LARGE SCALE GENOMIC DNA]</scope>
    <source>
        <strain evidence="1 2">KCTC 52518</strain>
    </source>
</reference>
<gene>
    <name evidence="1" type="ORF">E8M01_03370</name>
</gene>
<name>A0A4D7AQX2_9HYPH</name>
<dbReference type="EMBL" id="CP039690">
    <property type="protein sequence ID" value="QCI63359.1"/>
    <property type="molecule type" value="Genomic_DNA"/>
</dbReference>
<dbReference type="RefSeq" id="WP_136958817.1">
    <property type="nucleotide sequence ID" value="NZ_CP039690.1"/>
</dbReference>
<accession>A0A4D7AQX2</accession>
<proteinExistence type="predicted"/>
<dbReference type="AlphaFoldDB" id="A0A4D7AQX2"/>
<sequence>MVFRGLSVDEIKQKAQSSFDTVEQRKRDAAKTVAAQQATRDAVGAKMQRLKALREAKEAVDAQLAIEQAAAKKAAGADKAKAARKAKAKVVAA</sequence>